<comment type="caution">
    <text evidence="1">The sequence shown here is derived from an EMBL/GenBank/DDBJ whole genome shotgun (WGS) entry which is preliminary data.</text>
</comment>
<keyword evidence="2" id="KW-1185">Reference proteome</keyword>
<evidence type="ECO:0000313" key="1">
    <source>
        <dbReference type="EMBL" id="KAK8845031.1"/>
    </source>
</evidence>
<protein>
    <recommendedName>
        <fullName evidence="3">DUF3447 domain-containing protein</fullName>
    </recommendedName>
</protein>
<evidence type="ECO:0000313" key="2">
    <source>
        <dbReference type="Proteomes" id="UP001470230"/>
    </source>
</evidence>
<sequence>MDSFQLKEIQNYINEFNELYNTLLTFLEDSEYNDDNFNNLNEIIKLQEFDINKDKFLQFLQILISISNNHHRGHTFFSKIKQIILNYQEQIKQFFSNIEIFRLFQTNFLIMHHLIKNKILTIDEEIIFQLFQSKNSMNIHLCNFFYPQLKKYIEENGLLLSDELEELEASFLIENSNMSDEEFEEKQEKGENDSYICSLIRDDLVKDFIVYINQTNYALDSYIKPSIFETNQFLIDKQTSLIEYCAFFGSIQIIQHLLLSKIKMNSSIWLYGIHSNEPELIHLFEEYKILPIDSTYDECLKESIKCHHNEIASYLNEFFYVYLNVNPKFNPNKNKEDNEPILNEKYYLKDVFTYAFQFYNYVFMPQSYEDKFLLFAMCQFNYIYLVKILAENNRLDINIKMILKKHCFLFNKISNHSF</sequence>
<organism evidence="1 2">
    <name type="scientific">Tritrichomonas musculus</name>
    <dbReference type="NCBI Taxonomy" id="1915356"/>
    <lineage>
        <taxon>Eukaryota</taxon>
        <taxon>Metamonada</taxon>
        <taxon>Parabasalia</taxon>
        <taxon>Tritrichomonadida</taxon>
        <taxon>Tritrichomonadidae</taxon>
        <taxon>Tritrichomonas</taxon>
    </lineage>
</organism>
<accession>A0ABR2HE82</accession>
<proteinExistence type="predicted"/>
<evidence type="ECO:0008006" key="3">
    <source>
        <dbReference type="Google" id="ProtNLM"/>
    </source>
</evidence>
<name>A0ABR2HE82_9EUKA</name>
<reference evidence="1 2" key="1">
    <citation type="submission" date="2024-04" db="EMBL/GenBank/DDBJ databases">
        <title>Tritrichomonas musculus Genome.</title>
        <authorList>
            <person name="Alves-Ferreira E."/>
            <person name="Grigg M."/>
            <person name="Lorenzi H."/>
            <person name="Galac M."/>
        </authorList>
    </citation>
    <scope>NUCLEOTIDE SEQUENCE [LARGE SCALE GENOMIC DNA]</scope>
    <source>
        <strain evidence="1 2">EAF2021</strain>
    </source>
</reference>
<dbReference type="Proteomes" id="UP001470230">
    <property type="component" value="Unassembled WGS sequence"/>
</dbReference>
<gene>
    <name evidence="1" type="ORF">M9Y10_021207</name>
</gene>
<dbReference type="EMBL" id="JAPFFF010000031">
    <property type="protein sequence ID" value="KAK8845031.1"/>
    <property type="molecule type" value="Genomic_DNA"/>
</dbReference>